<dbReference type="VEuPathDB" id="FungiDB:BD410DRAFT_394791"/>
<evidence type="ECO:0000256" key="3">
    <source>
        <dbReference type="ARBA" id="ARBA00022833"/>
    </source>
</evidence>
<dbReference type="PROSITE" id="PS50865">
    <property type="entry name" value="ZF_MYND_2"/>
    <property type="match status" value="1"/>
</dbReference>
<dbReference type="GO" id="GO:0000981">
    <property type="term" value="F:DNA-binding transcription factor activity, RNA polymerase II-specific"/>
    <property type="evidence" value="ECO:0007669"/>
    <property type="project" value="TreeGrafter"/>
</dbReference>
<feature type="domain" description="MYND-type" evidence="5">
    <location>
        <begin position="1125"/>
        <end position="1164"/>
    </location>
</feature>
<keyword evidence="3" id="KW-0862">Zinc</keyword>
<dbReference type="GO" id="GO:0005634">
    <property type="term" value="C:nucleus"/>
    <property type="evidence" value="ECO:0007669"/>
    <property type="project" value="TreeGrafter"/>
</dbReference>
<dbReference type="SUPFAM" id="SSF144232">
    <property type="entry name" value="HIT/MYND zinc finger-like"/>
    <property type="match status" value="1"/>
</dbReference>
<sequence length="1168" mass="131881">MAKPLYWPGQYCFYPIGNTSAVCLTRDLAPEDSAKILLLGCGDSKNVLYTIFCEPQNCDRLLDFTCCDFDPGILARNVLLLTMVADQQLSNAVVWNIFFHMYLDRDSHKLLVEHCNKLIELSDTLEHWNASPYAPFIKMCTEYTLIEIHRYWMLYTQMHNLTPRRIKAMKKGFTERANGSSSHVEIVLTSARSAGPLMWKAMEVSSDLHTKFWKTGTTFPDPKQADLATMLNPTFVYCLGGEGCYVQRGIDPMAPFHPAPVFGNTTSPVSVADFVKAGNAEFVDWCSAFHDAVTSPANSLPVIRFFLGEAIAVCYAFREFEITGITNTDIPIAPWKGQLIQLARNEYASKGAPTTFDVIDTSNLDDHIGLLNILIAVTPLLRRFGVLYTESLLYGGEDATKDVKNRLPADITTISLLIDLCPVDYLSGFTTRSNAHELLGQKILKGKLGQFHQVMTWKSPTSGDGLVAQDGVKSGPPVFDRQQLGTLLYDIYHQMFEQENHKHFLTLNERNLPKAISMSNLVHYMRETFVTLLKLIRDRLDFSKEQWMDVMHRFFDHHDADKSMEMDTLHYHDLYVELYRHGVHELPVYRAGLRKTYRFSDWDTVPPLVRIILTIPRDDFTKIARSLKEAGTPALQCDIRGNMRHNIFTAVRVAFGRVVQTGTRTNPRVLLEEDPIGWEGTSPLIATFTVPAGILINYGPAENIKVELSVKPTIGTIRVFNSLRLSPTLFSASYMDESLVHVLPEQPLPSRQRQVLSQESPAANLGLFSRIGNSNAPTVELDDECELVASLTSTLYIEDDEVKTLFQSGAIPNIEQVSPCVMRITIGSRKQDLIYPFPVTGSQHRARLARKSLYIGVIVPISERLTPDGMKLNPFAVVTTERSLRPWSVHRLNITRMPILDTTLIKAPKVDHWLNSHICLMMSSRERSLREKHKDDNLMLVKDTLLSIFAYSSGVRGGPIKRLFALVDNTTKNTDTSIFISDLRFDLHSHTIICDGYVLSTTDELMPKIHGPFSKLELERHICHLSLFHDELKAWKQLLPAFVERCRTWTHGENCEYKSQGKVPLTEVRDEDPLCSCGRGKDADGMRNVALWSELAPYVTRIALSPLFAVSYLESVGRDPASRRCSVCRGKGQPKLMTCGVCHKARYCSSDCQKKDWKAHKPRCKPSS</sequence>
<dbReference type="InterPro" id="IPR027974">
    <property type="entry name" value="DUF4470"/>
</dbReference>
<dbReference type="InterPro" id="IPR002893">
    <property type="entry name" value="Znf_MYND"/>
</dbReference>
<dbReference type="Pfam" id="PF01753">
    <property type="entry name" value="zf-MYND"/>
    <property type="match status" value="1"/>
</dbReference>
<name>A0A4Y7PX11_9AGAM</name>
<dbReference type="Pfam" id="PF14737">
    <property type="entry name" value="DUF4470"/>
    <property type="match status" value="1"/>
</dbReference>
<keyword evidence="1" id="KW-0479">Metal-binding</keyword>
<evidence type="ECO:0000256" key="4">
    <source>
        <dbReference type="PROSITE-ProRule" id="PRU00134"/>
    </source>
</evidence>
<dbReference type="Proteomes" id="UP000294933">
    <property type="component" value="Unassembled WGS sequence"/>
</dbReference>
<dbReference type="PROSITE" id="PS01360">
    <property type="entry name" value="ZF_MYND_1"/>
    <property type="match status" value="1"/>
</dbReference>
<gene>
    <name evidence="6" type="ORF">BD410DRAFT_394791</name>
</gene>
<evidence type="ECO:0000256" key="2">
    <source>
        <dbReference type="ARBA" id="ARBA00022771"/>
    </source>
</evidence>
<dbReference type="Gene3D" id="6.10.140.2220">
    <property type="match status" value="1"/>
</dbReference>
<evidence type="ECO:0000313" key="6">
    <source>
        <dbReference type="EMBL" id="TDL19947.1"/>
    </source>
</evidence>
<dbReference type="STRING" id="50990.A0A4Y7PX11"/>
<evidence type="ECO:0000313" key="7">
    <source>
        <dbReference type="Proteomes" id="UP000294933"/>
    </source>
</evidence>
<dbReference type="GO" id="GO:0008270">
    <property type="term" value="F:zinc ion binding"/>
    <property type="evidence" value="ECO:0007669"/>
    <property type="project" value="UniProtKB-KW"/>
</dbReference>
<keyword evidence="7" id="KW-1185">Reference proteome</keyword>
<evidence type="ECO:0000259" key="5">
    <source>
        <dbReference type="PROSITE" id="PS50865"/>
    </source>
</evidence>
<keyword evidence="2 4" id="KW-0863">Zinc-finger</keyword>
<accession>A0A4Y7PX11</accession>
<evidence type="ECO:0000256" key="1">
    <source>
        <dbReference type="ARBA" id="ARBA00022723"/>
    </source>
</evidence>
<dbReference type="InterPro" id="IPR024119">
    <property type="entry name" value="TF_DEAF-1"/>
</dbReference>
<dbReference type="PANTHER" id="PTHR10237">
    <property type="entry name" value="DEFORMED EPIDERMAL AUTOREGULATORY FACTOR 1 HOMOLOG SUPPRESSIN"/>
    <property type="match status" value="1"/>
</dbReference>
<dbReference type="OrthoDB" id="432970at2759"/>
<dbReference type="AlphaFoldDB" id="A0A4Y7PX11"/>
<protein>
    <recommendedName>
        <fullName evidence="5">MYND-type domain-containing protein</fullName>
    </recommendedName>
</protein>
<organism evidence="6 7">
    <name type="scientific">Rickenella mellea</name>
    <dbReference type="NCBI Taxonomy" id="50990"/>
    <lineage>
        <taxon>Eukaryota</taxon>
        <taxon>Fungi</taxon>
        <taxon>Dikarya</taxon>
        <taxon>Basidiomycota</taxon>
        <taxon>Agaricomycotina</taxon>
        <taxon>Agaricomycetes</taxon>
        <taxon>Hymenochaetales</taxon>
        <taxon>Rickenellaceae</taxon>
        <taxon>Rickenella</taxon>
    </lineage>
</organism>
<dbReference type="PANTHER" id="PTHR10237:SF15">
    <property type="entry name" value="LD37257P"/>
    <property type="match status" value="1"/>
</dbReference>
<reference evidence="6 7" key="1">
    <citation type="submission" date="2018-06" db="EMBL/GenBank/DDBJ databases">
        <title>A transcriptomic atlas of mushroom development highlights an independent origin of complex multicellularity.</title>
        <authorList>
            <consortium name="DOE Joint Genome Institute"/>
            <person name="Krizsan K."/>
            <person name="Almasi E."/>
            <person name="Merenyi Z."/>
            <person name="Sahu N."/>
            <person name="Viragh M."/>
            <person name="Koszo T."/>
            <person name="Mondo S."/>
            <person name="Kiss B."/>
            <person name="Balint B."/>
            <person name="Kues U."/>
            <person name="Barry K."/>
            <person name="Hegedus J.C."/>
            <person name="Henrissat B."/>
            <person name="Johnson J."/>
            <person name="Lipzen A."/>
            <person name="Ohm R."/>
            <person name="Nagy I."/>
            <person name="Pangilinan J."/>
            <person name="Yan J."/>
            <person name="Xiong Y."/>
            <person name="Grigoriev I.V."/>
            <person name="Hibbett D.S."/>
            <person name="Nagy L.G."/>
        </authorList>
    </citation>
    <scope>NUCLEOTIDE SEQUENCE [LARGE SCALE GENOMIC DNA]</scope>
    <source>
        <strain evidence="6 7">SZMC22713</strain>
    </source>
</reference>
<proteinExistence type="predicted"/>
<dbReference type="EMBL" id="ML170192">
    <property type="protein sequence ID" value="TDL19947.1"/>
    <property type="molecule type" value="Genomic_DNA"/>
</dbReference>